<name>A0AAV0B659_PHAPC</name>
<protein>
    <submittedName>
        <fullName evidence="2">Uncharacterized protein</fullName>
    </submittedName>
</protein>
<feature type="compositionally biased region" description="Low complexity" evidence="1">
    <location>
        <begin position="1"/>
        <end position="14"/>
    </location>
</feature>
<proteinExistence type="predicted"/>
<organism evidence="2 3">
    <name type="scientific">Phakopsora pachyrhizi</name>
    <name type="common">Asian soybean rust disease fungus</name>
    <dbReference type="NCBI Taxonomy" id="170000"/>
    <lineage>
        <taxon>Eukaryota</taxon>
        <taxon>Fungi</taxon>
        <taxon>Dikarya</taxon>
        <taxon>Basidiomycota</taxon>
        <taxon>Pucciniomycotina</taxon>
        <taxon>Pucciniomycetes</taxon>
        <taxon>Pucciniales</taxon>
        <taxon>Phakopsoraceae</taxon>
        <taxon>Phakopsora</taxon>
    </lineage>
</organism>
<evidence type="ECO:0000256" key="1">
    <source>
        <dbReference type="SAM" id="MobiDB-lite"/>
    </source>
</evidence>
<reference evidence="2" key="1">
    <citation type="submission" date="2022-06" db="EMBL/GenBank/DDBJ databases">
        <authorList>
            <consortium name="SYNGENTA / RWTH Aachen University"/>
        </authorList>
    </citation>
    <scope>NUCLEOTIDE SEQUENCE</scope>
</reference>
<sequence length="225" mass="24888">MTIRNIRQNINQNRGRMNSAEALRQSHKTSEHQKLTSTTANPNPKPEPKMRICMDESLDVKQIGISRILLDDLDSEGDSMKELVPIGQQILSIQDGLREKGTDLFGVEDLSIPRTNLNHGYSSRRQNPFSLGERGVDMIGDKINQLKRNSISAASSPALPLVSTFMVPFAHHFDHKPISHMNRNSLIITTGTTTTTVLFTPTAITTCMIDPTNAARVVTAAIKDT</sequence>
<evidence type="ECO:0000313" key="3">
    <source>
        <dbReference type="Proteomes" id="UP001153365"/>
    </source>
</evidence>
<dbReference type="Proteomes" id="UP001153365">
    <property type="component" value="Unassembled WGS sequence"/>
</dbReference>
<dbReference type="EMBL" id="CALTRL010004011">
    <property type="protein sequence ID" value="CAH7682319.1"/>
    <property type="molecule type" value="Genomic_DNA"/>
</dbReference>
<dbReference type="AlphaFoldDB" id="A0AAV0B659"/>
<gene>
    <name evidence="2" type="ORF">PPACK8108_LOCUS15171</name>
</gene>
<feature type="region of interest" description="Disordered" evidence="1">
    <location>
        <begin position="1"/>
        <end position="49"/>
    </location>
</feature>
<comment type="caution">
    <text evidence="2">The sequence shown here is derived from an EMBL/GenBank/DDBJ whole genome shotgun (WGS) entry which is preliminary data.</text>
</comment>
<keyword evidence="3" id="KW-1185">Reference proteome</keyword>
<accession>A0AAV0B659</accession>
<evidence type="ECO:0000313" key="2">
    <source>
        <dbReference type="EMBL" id="CAH7682319.1"/>
    </source>
</evidence>